<dbReference type="Gene3D" id="3.20.20.80">
    <property type="entry name" value="Glycosidases"/>
    <property type="match status" value="1"/>
</dbReference>
<dbReference type="InterPro" id="IPR017853">
    <property type="entry name" value="GH"/>
</dbReference>
<feature type="compositionally biased region" description="Basic and acidic residues" evidence="1">
    <location>
        <begin position="32"/>
        <end position="62"/>
    </location>
</feature>
<feature type="region of interest" description="Disordered" evidence="1">
    <location>
        <begin position="32"/>
        <end position="90"/>
    </location>
</feature>
<keyword evidence="3" id="KW-1185">Reference proteome</keyword>
<protein>
    <submittedName>
        <fullName evidence="2">Uncharacterized protein</fullName>
    </submittedName>
</protein>
<organism evidence="2 3">
    <name type="scientific">Catenulispora yoronensis</name>
    <dbReference type="NCBI Taxonomy" id="450799"/>
    <lineage>
        <taxon>Bacteria</taxon>
        <taxon>Bacillati</taxon>
        <taxon>Actinomycetota</taxon>
        <taxon>Actinomycetes</taxon>
        <taxon>Catenulisporales</taxon>
        <taxon>Catenulisporaceae</taxon>
        <taxon>Catenulispora</taxon>
    </lineage>
</organism>
<gene>
    <name evidence="2" type="ORF">GCM10009839_83300</name>
</gene>
<sequence>MTFTFGIYPGGAVGGDEGVVEPVRPDDAALIRQALDDLHGDPHGDLHGDPGSDPSSELHEDPPAFLVRSYLPFRPPAGSGERPVPAEPENLLGNGRKLELVLGYRDPDGDLEGWLAFVRAAVTAHGDRTALLQICEEPNADLPCLDGRTPGARRALVHGVVAAAEQARDLGLDLAVGFNAVPTFDADLGFWQDLAAIAAAEAPGFHAALGYVGFDFFPDVFRPIPPADLARAVTAVLTDFRERVLPAAGIGADVPIRIAENGWSTGGGRSEQRQAEVVQTVLTTVLGLSEPLAITGYSHFCLRDADSASSSLYYGFGLLRDDYTRKPAFAVYRRACRRQLV</sequence>
<evidence type="ECO:0000313" key="2">
    <source>
        <dbReference type="EMBL" id="GAA2060058.1"/>
    </source>
</evidence>
<name>A0ABP5GXL0_9ACTN</name>
<evidence type="ECO:0000256" key="1">
    <source>
        <dbReference type="SAM" id="MobiDB-lite"/>
    </source>
</evidence>
<dbReference type="EMBL" id="BAAAQN010000077">
    <property type="protein sequence ID" value="GAA2060058.1"/>
    <property type="molecule type" value="Genomic_DNA"/>
</dbReference>
<dbReference type="Proteomes" id="UP001500751">
    <property type="component" value="Unassembled WGS sequence"/>
</dbReference>
<reference evidence="3" key="1">
    <citation type="journal article" date="2019" name="Int. J. Syst. Evol. Microbiol.">
        <title>The Global Catalogue of Microorganisms (GCM) 10K type strain sequencing project: providing services to taxonomists for standard genome sequencing and annotation.</title>
        <authorList>
            <consortium name="The Broad Institute Genomics Platform"/>
            <consortium name="The Broad Institute Genome Sequencing Center for Infectious Disease"/>
            <person name="Wu L."/>
            <person name="Ma J."/>
        </authorList>
    </citation>
    <scope>NUCLEOTIDE SEQUENCE [LARGE SCALE GENOMIC DNA]</scope>
    <source>
        <strain evidence="3">JCM 16014</strain>
    </source>
</reference>
<comment type="caution">
    <text evidence="2">The sequence shown here is derived from an EMBL/GenBank/DDBJ whole genome shotgun (WGS) entry which is preliminary data.</text>
</comment>
<evidence type="ECO:0000313" key="3">
    <source>
        <dbReference type="Proteomes" id="UP001500751"/>
    </source>
</evidence>
<dbReference type="SUPFAM" id="SSF51445">
    <property type="entry name" value="(Trans)glycosidases"/>
    <property type="match status" value="1"/>
</dbReference>
<dbReference type="RefSeq" id="WP_344671265.1">
    <property type="nucleotide sequence ID" value="NZ_BAAAQN010000077.1"/>
</dbReference>
<accession>A0ABP5GXL0</accession>
<proteinExistence type="predicted"/>